<dbReference type="InterPro" id="IPR045345">
    <property type="entry name" value="Gag_p24_C"/>
</dbReference>
<dbReference type="Pfam" id="PF00607">
    <property type="entry name" value="Gag_p24"/>
    <property type="match status" value="1"/>
</dbReference>
<dbReference type="Gene3D" id="4.10.60.10">
    <property type="entry name" value="Zinc finger, CCHC-type"/>
    <property type="match status" value="1"/>
</dbReference>
<dbReference type="Pfam" id="PF00098">
    <property type="entry name" value="zf-CCHC"/>
    <property type="match status" value="1"/>
</dbReference>
<evidence type="ECO:0000313" key="7">
    <source>
        <dbReference type="EMBL" id="RMC13558.1"/>
    </source>
</evidence>
<dbReference type="GO" id="GO:0016032">
    <property type="term" value="P:viral process"/>
    <property type="evidence" value="ECO:0007669"/>
    <property type="project" value="InterPro"/>
</dbReference>
<evidence type="ECO:0000259" key="6">
    <source>
        <dbReference type="PROSITE" id="PS50158"/>
    </source>
</evidence>
<feature type="domain" description="CCHC-type" evidence="6">
    <location>
        <begin position="203"/>
        <end position="217"/>
    </location>
</feature>
<dbReference type="PANTHER" id="PTHR40389:SF2">
    <property type="entry name" value="ENDOGENOUS RETROVIRUS GROUP K MEMBER 24 GAG POLYPROTEIN-RELATED"/>
    <property type="match status" value="1"/>
</dbReference>
<dbReference type="InterPro" id="IPR008919">
    <property type="entry name" value="Retrov_capsid_N"/>
</dbReference>
<keyword evidence="3 5" id="KW-0863">Zinc-finger</keyword>
<evidence type="ECO:0000256" key="1">
    <source>
        <dbReference type="ARBA" id="ARBA00022707"/>
    </source>
</evidence>
<dbReference type="Gene3D" id="1.10.375.10">
    <property type="entry name" value="Human Immunodeficiency Virus Type 1 Capsid Protein"/>
    <property type="match status" value="1"/>
</dbReference>
<dbReference type="SMART" id="SM00343">
    <property type="entry name" value="ZnF_C2HC"/>
    <property type="match status" value="1"/>
</dbReference>
<dbReference type="EMBL" id="QRBI01000105">
    <property type="protein sequence ID" value="RMC13558.1"/>
    <property type="molecule type" value="Genomic_DNA"/>
</dbReference>
<sequence length="339" mass="37691">MNSTEFQLWESAWRRLLTDALPGLLVDPETAVDEEGNALTLDLLMGEGRWTAPVDQATTILPKALQIIRDHAITAFFRMAPDGPVIPYSKILQESKESFTAFVERLTRAIELQIPDVTARRGILREMAFTNANSVSRTAILSLPLDPPPTISDMLRVCQIKVPLIQAGETEQRTKTPKVAAINTQPSTGLTPQRKPYIPNRQRCYLCGNVGHWAAQCHLKNELDIIKNKKGGAKDKDKTLPDTTILTDHDISKPILTTDSRNTPYRLRLTEGLHLRTADWTLALVNTEEQGPWPINEGEFIVIGDCKHTPQEIEILPGTLVNNPGDSFSGCVVPTHQLI</sequence>
<evidence type="ECO:0000313" key="8">
    <source>
        <dbReference type="Proteomes" id="UP000269221"/>
    </source>
</evidence>
<keyword evidence="4" id="KW-0862">Zinc</keyword>
<keyword evidence="1" id="KW-0449">Lipoprotein</keyword>
<evidence type="ECO:0000256" key="3">
    <source>
        <dbReference type="ARBA" id="ARBA00022771"/>
    </source>
</evidence>
<protein>
    <recommendedName>
        <fullName evidence="6">CCHC-type domain-containing protein</fullName>
    </recommendedName>
</protein>
<dbReference type="GO" id="GO:0003676">
    <property type="term" value="F:nucleic acid binding"/>
    <property type="evidence" value="ECO:0007669"/>
    <property type="project" value="InterPro"/>
</dbReference>
<dbReference type="Proteomes" id="UP000269221">
    <property type="component" value="Unassembled WGS sequence"/>
</dbReference>
<evidence type="ECO:0000256" key="2">
    <source>
        <dbReference type="ARBA" id="ARBA00022723"/>
    </source>
</evidence>
<keyword evidence="2" id="KW-0479">Metal-binding</keyword>
<accession>A0A3M0KJY3</accession>
<dbReference type="Gene3D" id="1.10.1200.30">
    <property type="match status" value="1"/>
</dbReference>
<dbReference type="SUPFAM" id="SSF47353">
    <property type="entry name" value="Retrovirus capsid dimerization domain-like"/>
    <property type="match status" value="1"/>
</dbReference>
<dbReference type="InterPro" id="IPR036875">
    <property type="entry name" value="Znf_CCHC_sf"/>
</dbReference>
<dbReference type="PROSITE" id="PS50158">
    <property type="entry name" value="ZF_CCHC"/>
    <property type="match status" value="1"/>
</dbReference>
<gene>
    <name evidence="7" type="ORF">DUI87_08634</name>
</gene>
<dbReference type="OrthoDB" id="9219236at2759"/>
<dbReference type="GO" id="GO:0008270">
    <property type="term" value="F:zinc ion binding"/>
    <property type="evidence" value="ECO:0007669"/>
    <property type="project" value="UniProtKB-KW"/>
</dbReference>
<evidence type="ECO:0000256" key="5">
    <source>
        <dbReference type="PROSITE-ProRule" id="PRU00047"/>
    </source>
</evidence>
<evidence type="ECO:0000256" key="4">
    <source>
        <dbReference type="ARBA" id="ARBA00022833"/>
    </source>
</evidence>
<proteinExistence type="predicted"/>
<organism evidence="7 8">
    <name type="scientific">Hirundo rustica rustica</name>
    <dbReference type="NCBI Taxonomy" id="333673"/>
    <lineage>
        <taxon>Eukaryota</taxon>
        <taxon>Metazoa</taxon>
        <taxon>Chordata</taxon>
        <taxon>Craniata</taxon>
        <taxon>Vertebrata</taxon>
        <taxon>Euteleostomi</taxon>
        <taxon>Archelosauria</taxon>
        <taxon>Archosauria</taxon>
        <taxon>Dinosauria</taxon>
        <taxon>Saurischia</taxon>
        <taxon>Theropoda</taxon>
        <taxon>Coelurosauria</taxon>
        <taxon>Aves</taxon>
        <taxon>Neognathae</taxon>
        <taxon>Neoaves</taxon>
        <taxon>Telluraves</taxon>
        <taxon>Australaves</taxon>
        <taxon>Passeriformes</taxon>
        <taxon>Sylvioidea</taxon>
        <taxon>Hirundinidae</taxon>
        <taxon>Hirundo</taxon>
    </lineage>
</organism>
<dbReference type="STRING" id="333673.A0A3M0KJY3"/>
<dbReference type="InterPro" id="IPR001878">
    <property type="entry name" value="Znf_CCHC"/>
</dbReference>
<comment type="caution">
    <text evidence="7">The sequence shown here is derived from an EMBL/GenBank/DDBJ whole genome shotgun (WGS) entry which is preliminary data.</text>
</comment>
<dbReference type="PANTHER" id="PTHR40389">
    <property type="entry name" value="ENDOGENOUS RETROVIRUS GROUP K MEMBER 24 GAG POLYPROTEIN-RELATED"/>
    <property type="match status" value="1"/>
</dbReference>
<dbReference type="SUPFAM" id="SSF57756">
    <property type="entry name" value="Retrovirus zinc finger-like domains"/>
    <property type="match status" value="1"/>
</dbReference>
<dbReference type="AlphaFoldDB" id="A0A3M0KJY3"/>
<dbReference type="InterPro" id="IPR050195">
    <property type="entry name" value="Primate_lentivir_Gag_pol-like"/>
</dbReference>
<reference evidence="7 8" key="1">
    <citation type="submission" date="2018-07" db="EMBL/GenBank/DDBJ databases">
        <title>A high quality draft genome assembly of the barn swallow (H. rustica rustica).</title>
        <authorList>
            <person name="Formenti G."/>
            <person name="Chiara M."/>
            <person name="Poveda L."/>
            <person name="Francoijs K.-J."/>
            <person name="Bonisoli-Alquati A."/>
            <person name="Canova L."/>
            <person name="Gianfranceschi L."/>
            <person name="Horner D.S."/>
            <person name="Saino N."/>
        </authorList>
    </citation>
    <scope>NUCLEOTIDE SEQUENCE [LARGE SCALE GENOMIC DNA]</scope>
    <source>
        <strain evidence="7">Chelidonia</strain>
        <tissue evidence="7">Blood</tissue>
    </source>
</reference>
<keyword evidence="8" id="KW-1185">Reference proteome</keyword>
<keyword evidence="1" id="KW-0519">Myristate</keyword>
<name>A0A3M0KJY3_HIRRU</name>
<dbReference type="Pfam" id="PF19317">
    <property type="entry name" value="Gag_p24_C"/>
    <property type="match status" value="1"/>
</dbReference>
<dbReference type="InterPro" id="IPR008916">
    <property type="entry name" value="Retrov_capsid_C"/>
</dbReference>